<dbReference type="AlphaFoldDB" id="A0A423PM20"/>
<keyword evidence="4" id="KW-1185">Reference proteome</keyword>
<protein>
    <recommendedName>
        <fullName evidence="2">DUF4168 domain-containing protein</fullName>
    </recommendedName>
</protein>
<evidence type="ECO:0000256" key="1">
    <source>
        <dbReference type="SAM" id="MobiDB-lite"/>
    </source>
</evidence>
<dbReference type="RefSeq" id="WP_123658717.1">
    <property type="nucleotide sequence ID" value="NZ_AYKG01000034.1"/>
</dbReference>
<proteinExistence type="predicted"/>
<dbReference type="Pfam" id="PF13767">
    <property type="entry name" value="DUF4168"/>
    <property type="match status" value="1"/>
</dbReference>
<evidence type="ECO:0000259" key="2">
    <source>
        <dbReference type="Pfam" id="PF13767"/>
    </source>
</evidence>
<name>A0A423PM20_9GAMM</name>
<sequence length="141" mass="14715">MPASLSHPRQGAIGLALILLGACHGVSAQTEEPGYSDAQLEAFAAAQADVLAAVEAWDQRIDNAPADRREPLSVKEERALVKAVTDHGLTPTTYNAIATQAQDNPTLTRRIQHHMAPRAADAPSAPATDNEQGADDGTTGG</sequence>
<dbReference type="EMBL" id="AYKG01000034">
    <property type="protein sequence ID" value="ROO26643.1"/>
    <property type="molecule type" value="Genomic_DNA"/>
</dbReference>
<dbReference type="InParanoid" id="A0A423PM20"/>
<accession>A0A423PM20</accession>
<comment type="caution">
    <text evidence="3">The sequence shown here is derived from an EMBL/GenBank/DDBJ whole genome shotgun (WGS) entry which is preliminary data.</text>
</comment>
<evidence type="ECO:0000313" key="4">
    <source>
        <dbReference type="Proteomes" id="UP000285310"/>
    </source>
</evidence>
<organism evidence="3 4">
    <name type="scientific">Salinisphaera japonica YTM-1</name>
    <dbReference type="NCBI Taxonomy" id="1209778"/>
    <lineage>
        <taxon>Bacteria</taxon>
        <taxon>Pseudomonadati</taxon>
        <taxon>Pseudomonadota</taxon>
        <taxon>Gammaproteobacteria</taxon>
        <taxon>Salinisphaerales</taxon>
        <taxon>Salinisphaeraceae</taxon>
        <taxon>Salinisphaera</taxon>
    </lineage>
</organism>
<feature type="region of interest" description="Disordered" evidence="1">
    <location>
        <begin position="113"/>
        <end position="141"/>
    </location>
</feature>
<evidence type="ECO:0000313" key="3">
    <source>
        <dbReference type="EMBL" id="ROO26643.1"/>
    </source>
</evidence>
<feature type="domain" description="DUF4168" evidence="2">
    <location>
        <begin position="36"/>
        <end position="111"/>
    </location>
</feature>
<reference evidence="3 4" key="1">
    <citation type="submission" date="2013-10" db="EMBL/GenBank/DDBJ databases">
        <title>Salinisphaera japonica YTM-1 Genome Sequencing.</title>
        <authorList>
            <person name="Lai Q."/>
            <person name="Li C."/>
            <person name="Shao Z."/>
        </authorList>
    </citation>
    <scope>NUCLEOTIDE SEQUENCE [LARGE SCALE GENOMIC DNA]</scope>
    <source>
        <strain evidence="3 4">YTM-1</strain>
    </source>
</reference>
<dbReference type="Proteomes" id="UP000285310">
    <property type="component" value="Unassembled WGS sequence"/>
</dbReference>
<gene>
    <name evidence="3" type="ORF">SAJA_11205</name>
</gene>
<dbReference type="InterPro" id="IPR025433">
    <property type="entry name" value="DUF4168"/>
</dbReference>
<feature type="compositionally biased region" description="Low complexity" evidence="1">
    <location>
        <begin position="117"/>
        <end position="127"/>
    </location>
</feature>